<evidence type="ECO:0000313" key="3">
    <source>
        <dbReference type="Proteomes" id="UP000499080"/>
    </source>
</evidence>
<comment type="caution">
    <text evidence="2">The sequence shown here is derived from an EMBL/GenBank/DDBJ whole genome shotgun (WGS) entry which is preliminary data.</text>
</comment>
<evidence type="ECO:0000256" key="1">
    <source>
        <dbReference type="SAM" id="MobiDB-lite"/>
    </source>
</evidence>
<reference evidence="2 3" key="1">
    <citation type="journal article" date="2019" name="Sci. Rep.">
        <title>Orb-weaving spider Araneus ventricosus genome elucidates the spidroin gene catalogue.</title>
        <authorList>
            <person name="Kono N."/>
            <person name="Nakamura H."/>
            <person name="Ohtoshi R."/>
            <person name="Moran D.A.P."/>
            <person name="Shinohara A."/>
            <person name="Yoshida Y."/>
            <person name="Fujiwara M."/>
            <person name="Mori M."/>
            <person name="Tomita M."/>
            <person name="Arakawa K."/>
        </authorList>
    </citation>
    <scope>NUCLEOTIDE SEQUENCE [LARGE SCALE GENOMIC DNA]</scope>
</reference>
<dbReference type="EMBL" id="BGPR01062488">
    <property type="protein sequence ID" value="GBO37900.1"/>
    <property type="molecule type" value="Genomic_DNA"/>
</dbReference>
<name>A0A4Y2WN83_ARAVE</name>
<feature type="region of interest" description="Disordered" evidence="1">
    <location>
        <begin position="71"/>
        <end position="97"/>
    </location>
</feature>
<feature type="compositionally biased region" description="Pro residues" evidence="1">
    <location>
        <begin position="88"/>
        <end position="97"/>
    </location>
</feature>
<gene>
    <name evidence="2" type="ORF">AVEN_257484_1</name>
</gene>
<dbReference type="AlphaFoldDB" id="A0A4Y2WN83"/>
<keyword evidence="3" id="KW-1185">Reference proteome</keyword>
<dbReference type="Proteomes" id="UP000499080">
    <property type="component" value="Unassembled WGS sequence"/>
</dbReference>
<proteinExistence type="predicted"/>
<organism evidence="2 3">
    <name type="scientific">Araneus ventricosus</name>
    <name type="common">Orbweaver spider</name>
    <name type="synonym">Epeira ventricosa</name>
    <dbReference type="NCBI Taxonomy" id="182803"/>
    <lineage>
        <taxon>Eukaryota</taxon>
        <taxon>Metazoa</taxon>
        <taxon>Ecdysozoa</taxon>
        <taxon>Arthropoda</taxon>
        <taxon>Chelicerata</taxon>
        <taxon>Arachnida</taxon>
        <taxon>Araneae</taxon>
        <taxon>Araneomorphae</taxon>
        <taxon>Entelegynae</taxon>
        <taxon>Araneoidea</taxon>
        <taxon>Araneidae</taxon>
        <taxon>Araneus</taxon>
    </lineage>
</organism>
<sequence>MASHPFFMPLSTVLKFHTAPPSVNEITLRGLSTNVLYSFRSITQPYEGLAKGIFQLFDVSSSQAVREGGAPLKTPTLLGRPTGEVILPSPPPSVVKG</sequence>
<evidence type="ECO:0000313" key="2">
    <source>
        <dbReference type="EMBL" id="GBO37900.1"/>
    </source>
</evidence>
<accession>A0A4Y2WN83</accession>
<protein>
    <submittedName>
        <fullName evidence="2">Uncharacterized protein</fullName>
    </submittedName>
</protein>